<evidence type="ECO:0000256" key="3">
    <source>
        <dbReference type="ARBA" id="ARBA00023163"/>
    </source>
</evidence>
<name>A0ABV6HEQ2_9SPHI</name>
<feature type="domain" description="HTH araC/xylS-type" evidence="4">
    <location>
        <begin position="157"/>
        <end position="258"/>
    </location>
</feature>
<keyword evidence="6" id="KW-1185">Reference proteome</keyword>
<keyword evidence="3" id="KW-0804">Transcription</keyword>
<dbReference type="Proteomes" id="UP001589774">
    <property type="component" value="Unassembled WGS sequence"/>
</dbReference>
<dbReference type="Pfam" id="PF20240">
    <property type="entry name" value="DUF6597"/>
    <property type="match status" value="1"/>
</dbReference>
<organism evidence="5 6">
    <name type="scientific">Olivibacter oleidegradans</name>
    <dbReference type="NCBI Taxonomy" id="760123"/>
    <lineage>
        <taxon>Bacteria</taxon>
        <taxon>Pseudomonadati</taxon>
        <taxon>Bacteroidota</taxon>
        <taxon>Sphingobacteriia</taxon>
        <taxon>Sphingobacteriales</taxon>
        <taxon>Sphingobacteriaceae</taxon>
        <taxon>Olivibacter</taxon>
    </lineage>
</organism>
<evidence type="ECO:0000313" key="5">
    <source>
        <dbReference type="EMBL" id="MFC0317375.1"/>
    </source>
</evidence>
<keyword evidence="1" id="KW-0805">Transcription regulation</keyword>
<protein>
    <submittedName>
        <fullName evidence="5">Helix-turn-helix domain-containing protein</fullName>
    </submittedName>
</protein>
<dbReference type="EMBL" id="JBHLWO010000001">
    <property type="protein sequence ID" value="MFC0317375.1"/>
    <property type="molecule type" value="Genomic_DNA"/>
</dbReference>
<reference evidence="5 6" key="1">
    <citation type="submission" date="2024-09" db="EMBL/GenBank/DDBJ databases">
        <authorList>
            <person name="Sun Q."/>
            <person name="Mori K."/>
        </authorList>
    </citation>
    <scope>NUCLEOTIDE SEQUENCE [LARGE SCALE GENOMIC DNA]</scope>
    <source>
        <strain evidence="5 6">CCM 7765</strain>
    </source>
</reference>
<dbReference type="PROSITE" id="PS01124">
    <property type="entry name" value="HTH_ARAC_FAMILY_2"/>
    <property type="match status" value="1"/>
</dbReference>
<evidence type="ECO:0000313" key="6">
    <source>
        <dbReference type="Proteomes" id="UP001589774"/>
    </source>
</evidence>
<dbReference type="SUPFAM" id="SSF46689">
    <property type="entry name" value="Homeodomain-like"/>
    <property type="match status" value="1"/>
</dbReference>
<accession>A0ABV6HEQ2</accession>
<keyword evidence="2" id="KW-0238">DNA-binding</keyword>
<sequence>MDHQKLRAPECISLFVNDIWIYKEDTVNGQVNLPFFADGYPGLLFQQTKEGLLIKPHGKLMPLSFLYGQTIQPIEMQLTGPYLLIIFRLYPFVFKSFFNVDPQSINDGCYDLTSFREIDMASFNDRLLAYRTVDEKIEAITQLLSSLLAQKKQKLDLKIKQAIERIIQTNGQESIHAIASALYIHGRTLERRFIKETGLSPKQFAKIIQFQASFSQLALKDFKKMNEIVYENGFADQSHFIRVFKAFTGETPRVFSQRPD</sequence>
<evidence type="ECO:0000259" key="4">
    <source>
        <dbReference type="PROSITE" id="PS01124"/>
    </source>
</evidence>
<proteinExistence type="predicted"/>
<evidence type="ECO:0000256" key="1">
    <source>
        <dbReference type="ARBA" id="ARBA00023015"/>
    </source>
</evidence>
<evidence type="ECO:0000256" key="2">
    <source>
        <dbReference type="ARBA" id="ARBA00023125"/>
    </source>
</evidence>
<dbReference type="Pfam" id="PF12833">
    <property type="entry name" value="HTH_18"/>
    <property type="match status" value="1"/>
</dbReference>
<dbReference type="PANTHER" id="PTHR46796">
    <property type="entry name" value="HTH-TYPE TRANSCRIPTIONAL ACTIVATOR RHAS-RELATED"/>
    <property type="match status" value="1"/>
</dbReference>
<dbReference type="RefSeq" id="WP_130854654.1">
    <property type="nucleotide sequence ID" value="NZ_JBHLWO010000001.1"/>
</dbReference>
<dbReference type="InterPro" id="IPR046532">
    <property type="entry name" value="DUF6597"/>
</dbReference>
<dbReference type="InterPro" id="IPR009057">
    <property type="entry name" value="Homeodomain-like_sf"/>
</dbReference>
<comment type="caution">
    <text evidence="5">The sequence shown here is derived from an EMBL/GenBank/DDBJ whole genome shotgun (WGS) entry which is preliminary data.</text>
</comment>
<dbReference type="PANTHER" id="PTHR46796:SF13">
    <property type="entry name" value="HTH-TYPE TRANSCRIPTIONAL ACTIVATOR RHAS"/>
    <property type="match status" value="1"/>
</dbReference>
<dbReference type="InterPro" id="IPR050204">
    <property type="entry name" value="AraC_XylS_family_regulators"/>
</dbReference>
<dbReference type="SMART" id="SM00342">
    <property type="entry name" value="HTH_ARAC"/>
    <property type="match status" value="1"/>
</dbReference>
<dbReference type="Gene3D" id="1.10.10.60">
    <property type="entry name" value="Homeodomain-like"/>
    <property type="match status" value="1"/>
</dbReference>
<gene>
    <name evidence="5" type="ORF">ACFFI0_03600</name>
</gene>
<dbReference type="InterPro" id="IPR018060">
    <property type="entry name" value="HTH_AraC"/>
</dbReference>